<name>A0A4Q1BVA5_TREME</name>
<dbReference type="GO" id="GO:0005762">
    <property type="term" value="C:mitochondrial large ribosomal subunit"/>
    <property type="evidence" value="ECO:0007669"/>
    <property type="project" value="TreeGrafter"/>
</dbReference>
<sequence length="250" mass="27723">MLGLPLLSRSKALSSTFIGSALRSELFPSLVSSSIQIRTATKKGGGKSKNGRDSIGKRLGVKKFTDQYVLPGQILIRQRGTEYHPGQNVGKGKDHTLYALEPGYVKFYSHHLPYPHLSRPTLIPSYPTLNQVTSITSTTITSLSSQDSKSTLPFPDTLSSDNDVKPTFSAVSNEEGYSNVSAETSLLGTHLGARSVLRHPRGLRRYVGIVRDREDRLPRDERVQGRDRRFWGWPKEVEGEVEEGSERSVV</sequence>
<keyword evidence="3" id="KW-0687">Ribonucleoprotein</keyword>
<dbReference type="EMBL" id="SDIL01000004">
    <property type="protein sequence ID" value="RXK41990.1"/>
    <property type="molecule type" value="Genomic_DNA"/>
</dbReference>
<protein>
    <recommendedName>
        <fullName evidence="4">Large ribosomal subunit protein bL27m</fullName>
    </recommendedName>
</protein>
<evidence type="ECO:0000256" key="3">
    <source>
        <dbReference type="ARBA" id="ARBA00023274"/>
    </source>
</evidence>
<comment type="similarity">
    <text evidence="1">Belongs to the bacterial ribosomal protein bL27 family.</text>
</comment>
<evidence type="ECO:0000313" key="6">
    <source>
        <dbReference type="Proteomes" id="UP000289152"/>
    </source>
</evidence>
<dbReference type="GO" id="GO:0003735">
    <property type="term" value="F:structural constituent of ribosome"/>
    <property type="evidence" value="ECO:0007669"/>
    <property type="project" value="InterPro"/>
</dbReference>
<dbReference type="InParanoid" id="A0A4Q1BVA5"/>
<dbReference type="AlphaFoldDB" id="A0A4Q1BVA5"/>
<gene>
    <name evidence="5" type="ORF">M231_00711</name>
</gene>
<evidence type="ECO:0000256" key="4">
    <source>
        <dbReference type="ARBA" id="ARBA00035267"/>
    </source>
</evidence>
<comment type="caution">
    <text evidence="5">The sequence shown here is derived from an EMBL/GenBank/DDBJ whole genome shotgun (WGS) entry which is preliminary data.</text>
</comment>
<organism evidence="5 6">
    <name type="scientific">Tremella mesenterica</name>
    <name type="common">Jelly fungus</name>
    <dbReference type="NCBI Taxonomy" id="5217"/>
    <lineage>
        <taxon>Eukaryota</taxon>
        <taxon>Fungi</taxon>
        <taxon>Dikarya</taxon>
        <taxon>Basidiomycota</taxon>
        <taxon>Agaricomycotina</taxon>
        <taxon>Tremellomycetes</taxon>
        <taxon>Tremellales</taxon>
        <taxon>Tremellaceae</taxon>
        <taxon>Tremella</taxon>
    </lineage>
</organism>
<dbReference type="FunFam" id="2.40.50.100:FF:000020">
    <property type="entry name" value="50S ribosomal protein L27"/>
    <property type="match status" value="1"/>
</dbReference>
<proteinExistence type="inferred from homology"/>
<dbReference type="PANTHER" id="PTHR15893">
    <property type="entry name" value="RIBOSOMAL PROTEIN L27"/>
    <property type="match status" value="1"/>
</dbReference>
<evidence type="ECO:0000256" key="1">
    <source>
        <dbReference type="ARBA" id="ARBA00010797"/>
    </source>
</evidence>
<dbReference type="OrthoDB" id="1867012at2759"/>
<dbReference type="PANTHER" id="PTHR15893:SF0">
    <property type="entry name" value="LARGE RIBOSOMAL SUBUNIT PROTEIN BL27M"/>
    <property type="match status" value="1"/>
</dbReference>
<dbReference type="PRINTS" id="PR00063">
    <property type="entry name" value="RIBOSOMALL27"/>
</dbReference>
<keyword evidence="6" id="KW-1185">Reference proteome</keyword>
<dbReference type="NCBIfam" id="TIGR00062">
    <property type="entry name" value="L27"/>
    <property type="match status" value="1"/>
</dbReference>
<dbReference type="InterPro" id="IPR018261">
    <property type="entry name" value="Ribosomal_bL27_CS"/>
</dbReference>
<dbReference type="STRING" id="5217.A0A4Q1BVA5"/>
<dbReference type="Gene3D" id="2.40.50.100">
    <property type="match status" value="1"/>
</dbReference>
<accession>A0A4Q1BVA5</accession>
<dbReference type="GO" id="GO:0006412">
    <property type="term" value="P:translation"/>
    <property type="evidence" value="ECO:0007669"/>
    <property type="project" value="InterPro"/>
</dbReference>
<dbReference type="VEuPathDB" id="FungiDB:TREMEDRAFT_23999"/>
<evidence type="ECO:0000313" key="5">
    <source>
        <dbReference type="EMBL" id="RXK41990.1"/>
    </source>
</evidence>
<dbReference type="Proteomes" id="UP000289152">
    <property type="component" value="Unassembled WGS sequence"/>
</dbReference>
<dbReference type="Pfam" id="PF01016">
    <property type="entry name" value="Ribosomal_L27"/>
    <property type="match status" value="1"/>
</dbReference>
<reference evidence="5 6" key="1">
    <citation type="submission" date="2016-06" db="EMBL/GenBank/DDBJ databases">
        <title>Evolution of pathogenesis and genome organization in the Tremellales.</title>
        <authorList>
            <person name="Cuomo C."/>
            <person name="Litvintseva A."/>
            <person name="Heitman J."/>
            <person name="Chen Y."/>
            <person name="Sun S."/>
            <person name="Springer D."/>
            <person name="Dromer F."/>
            <person name="Young S."/>
            <person name="Zeng Q."/>
            <person name="Chapman S."/>
            <person name="Gujja S."/>
            <person name="Saif S."/>
            <person name="Birren B."/>
        </authorList>
    </citation>
    <scope>NUCLEOTIDE SEQUENCE [LARGE SCALE GENOMIC DNA]</scope>
    <source>
        <strain evidence="5 6">ATCC 28783</strain>
    </source>
</reference>
<dbReference type="SUPFAM" id="SSF110324">
    <property type="entry name" value="Ribosomal L27 protein-like"/>
    <property type="match status" value="1"/>
</dbReference>
<dbReference type="InterPro" id="IPR001684">
    <property type="entry name" value="Ribosomal_bL27"/>
</dbReference>
<evidence type="ECO:0000256" key="2">
    <source>
        <dbReference type="ARBA" id="ARBA00022980"/>
    </source>
</evidence>
<dbReference type="PROSITE" id="PS00831">
    <property type="entry name" value="RIBOSOMAL_L27"/>
    <property type="match status" value="1"/>
</dbReference>
<keyword evidence="2 5" id="KW-0689">Ribosomal protein</keyword>